<name>A0A4R8V983_9MICO</name>
<dbReference type="Gene3D" id="3.30.700.10">
    <property type="entry name" value="Glycoprotein, Type 4 Pilin"/>
    <property type="match status" value="1"/>
</dbReference>
<dbReference type="RefSeq" id="WP_104095585.1">
    <property type="nucleotide sequence ID" value="NZ_JACHBP010000001.1"/>
</dbReference>
<dbReference type="Proteomes" id="UP000298488">
    <property type="component" value="Unassembled WGS sequence"/>
</dbReference>
<comment type="caution">
    <text evidence="1">The sequence shown here is derived from an EMBL/GenBank/DDBJ whole genome shotgun (WGS) entry which is preliminary data.</text>
</comment>
<organism evidence="1 2">
    <name type="scientific">Terrimesophilobacter mesophilus</name>
    <dbReference type="NCBI Taxonomy" id="433647"/>
    <lineage>
        <taxon>Bacteria</taxon>
        <taxon>Bacillati</taxon>
        <taxon>Actinomycetota</taxon>
        <taxon>Actinomycetes</taxon>
        <taxon>Micrococcales</taxon>
        <taxon>Microbacteriaceae</taxon>
        <taxon>Terrimesophilobacter</taxon>
    </lineage>
</organism>
<dbReference type="Pfam" id="PF07963">
    <property type="entry name" value="N_methyl"/>
    <property type="match status" value="1"/>
</dbReference>
<sequence>MNTNRRRLAARSSESNPTRNEAGVGLIEIVISMMLLAILATALVPVLVQGLKQAASNATLATATQLANDELEHVRTWTTCSELTPATVNVTDARGVVLTVATTVSSCTATPENPASVPITVTVTRHDTGVTVTSTTTYLFITGS</sequence>
<keyword evidence="2" id="KW-1185">Reference proteome</keyword>
<evidence type="ECO:0000313" key="2">
    <source>
        <dbReference type="Proteomes" id="UP000298488"/>
    </source>
</evidence>
<reference evidence="1 2" key="1">
    <citation type="submission" date="2019-03" db="EMBL/GenBank/DDBJ databases">
        <title>Genomics of glacier-inhabiting Cryobacterium strains.</title>
        <authorList>
            <person name="Liu Q."/>
            <person name="Xin Y.-H."/>
        </authorList>
    </citation>
    <scope>NUCLEOTIDE SEQUENCE [LARGE SCALE GENOMIC DNA]</scope>
    <source>
        <strain evidence="1 2">CGMCC 1.10440</strain>
    </source>
</reference>
<gene>
    <name evidence="1" type="ORF">E3N84_06455</name>
</gene>
<evidence type="ECO:0000313" key="1">
    <source>
        <dbReference type="EMBL" id="TFB79714.1"/>
    </source>
</evidence>
<protein>
    <submittedName>
        <fullName evidence="1">Type II secretion system protein</fullName>
    </submittedName>
</protein>
<dbReference type="EMBL" id="SOFI01000003">
    <property type="protein sequence ID" value="TFB79714.1"/>
    <property type="molecule type" value="Genomic_DNA"/>
</dbReference>
<dbReference type="SUPFAM" id="SSF54523">
    <property type="entry name" value="Pili subunits"/>
    <property type="match status" value="1"/>
</dbReference>
<proteinExistence type="predicted"/>
<accession>A0A4R8V983</accession>
<dbReference type="AlphaFoldDB" id="A0A4R8V983"/>
<dbReference type="InterPro" id="IPR045584">
    <property type="entry name" value="Pilin-like"/>
</dbReference>
<dbReference type="InterPro" id="IPR012902">
    <property type="entry name" value="N_methyl_site"/>
</dbReference>